<name>A0A1B4XFM6_9GAMM</name>
<dbReference type="KEGG" id="slim:SCL_1296"/>
<gene>
    <name evidence="1" type="ORF">SCL_1296</name>
</gene>
<organism evidence="1 2">
    <name type="scientific">Sulfuricaulis limicola</name>
    <dbReference type="NCBI Taxonomy" id="1620215"/>
    <lineage>
        <taxon>Bacteria</taxon>
        <taxon>Pseudomonadati</taxon>
        <taxon>Pseudomonadota</taxon>
        <taxon>Gammaproteobacteria</taxon>
        <taxon>Acidiferrobacterales</taxon>
        <taxon>Acidiferrobacteraceae</taxon>
        <taxon>Sulfuricaulis</taxon>
    </lineage>
</organism>
<proteinExistence type="predicted"/>
<dbReference type="EMBL" id="AP014879">
    <property type="protein sequence ID" value="BAV33608.1"/>
    <property type="molecule type" value="Genomic_DNA"/>
</dbReference>
<dbReference type="Proteomes" id="UP000243180">
    <property type="component" value="Chromosome"/>
</dbReference>
<reference evidence="1 2" key="1">
    <citation type="submission" date="2015-05" db="EMBL/GenBank/DDBJ databases">
        <title>Complete genome sequence of a sulfur-oxidizing gammaproteobacterium strain HA5.</title>
        <authorList>
            <person name="Miura A."/>
            <person name="Kojima H."/>
            <person name="Fukui M."/>
        </authorList>
    </citation>
    <scope>NUCLEOTIDE SEQUENCE [LARGE SCALE GENOMIC DNA]</scope>
    <source>
        <strain evidence="1 2">HA5</strain>
    </source>
</reference>
<protein>
    <submittedName>
        <fullName evidence="1">Uncharacterized protein</fullName>
    </submittedName>
</protein>
<keyword evidence="2" id="KW-1185">Reference proteome</keyword>
<sequence length="71" mass="7601">MGEFGVQARERADLGFKFGALAAKFLRALGLVPEFGLFEFALDFGQALLLGIEVKDTPVRPGTGRADRAAC</sequence>
<accession>A0A1B4XFM6</accession>
<dbReference type="InParanoid" id="A0A1B4XFM6"/>
<evidence type="ECO:0000313" key="1">
    <source>
        <dbReference type="EMBL" id="BAV33608.1"/>
    </source>
</evidence>
<evidence type="ECO:0000313" key="2">
    <source>
        <dbReference type="Proteomes" id="UP000243180"/>
    </source>
</evidence>
<dbReference type="AlphaFoldDB" id="A0A1B4XFM6"/>